<gene>
    <name evidence="2" type="ORF">VMCG_06133</name>
</gene>
<comment type="caution">
    <text evidence="2">The sequence shown here is derived from an EMBL/GenBank/DDBJ whole genome shotgun (WGS) entry which is preliminary data.</text>
</comment>
<dbReference type="Proteomes" id="UP000283895">
    <property type="component" value="Unassembled WGS sequence"/>
</dbReference>
<sequence>MDRTGCFTRLISSGEGKKPAPSNIVTFGGGGGGERKHPSKDETMLTIAETSTERLRGQPEPHTE</sequence>
<name>A0A423WGP8_9PEZI</name>
<organism evidence="2 3">
    <name type="scientific">Cytospora schulzeri</name>
    <dbReference type="NCBI Taxonomy" id="448051"/>
    <lineage>
        <taxon>Eukaryota</taxon>
        <taxon>Fungi</taxon>
        <taxon>Dikarya</taxon>
        <taxon>Ascomycota</taxon>
        <taxon>Pezizomycotina</taxon>
        <taxon>Sordariomycetes</taxon>
        <taxon>Sordariomycetidae</taxon>
        <taxon>Diaporthales</taxon>
        <taxon>Cytosporaceae</taxon>
        <taxon>Cytospora</taxon>
    </lineage>
</organism>
<protein>
    <submittedName>
        <fullName evidence="2">Uncharacterized protein</fullName>
    </submittedName>
</protein>
<dbReference type="AlphaFoldDB" id="A0A423WGP8"/>
<evidence type="ECO:0000313" key="2">
    <source>
        <dbReference type="EMBL" id="ROW02537.1"/>
    </source>
</evidence>
<evidence type="ECO:0000313" key="3">
    <source>
        <dbReference type="Proteomes" id="UP000283895"/>
    </source>
</evidence>
<proteinExistence type="predicted"/>
<accession>A0A423WGP8</accession>
<feature type="compositionally biased region" description="Basic and acidic residues" evidence="1">
    <location>
        <begin position="33"/>
        <end position="43"/>
    </location>
</feature>
<keyword evidence="3" id="KW-1185">Reference proteome</keyword>
<dbReference type="EMBL" id="LKEA01000017">
    <property type="protein sequence ID" value="ROW02537.1"/>
    <property type="molecule type" value="Genomic_DNA"/>
</dbReference>
<feature type="region of interest" description="Disordered" evidence="1">
    <location>
        <begin position="11"/>
        <end position="43"/>
    </location>
</feature>
<evidence type="ECO:0000256" key="1">
    <source>
        <dbReference type="SAM" id="MobiDB-lite"/>
    </source>
</evidence>
<reference evidence="2 3" key="1">
    <citation type="submission" date="2015-09" db="EMBL/GenBank/DDBJ databases">
        <title>Host preference determinants of Valsa canker pathogens revealed by comparative genomics.</title>
        <authorList>
            <person name="Yin Z."/>
            <person name="Huang L."/>
        </authorList>
    </citation>
    <scope>NUCLEOTIDE SEQUENCE [LARGE SCALE GENOMIC DNA]</scope>
    <source>
        <strain evidence="2 3">03-1</strain>
    </source>
</reference>